<organism evidence="1 2">
    <name type="scientific">Hydrogenophaga crocea</name>
    <dbReference type="NCBI Taxonomy" id="2716225"/>
    <lineage>
        <taxon>Bacteria</taxon>
        <taxon>Pseudomonadati</taxon>
        <taxon>Pseudomonadota</taxon>
        <taxon>Betaproteobacteria</taxon>
        <taxon>Burkholderiales</taxon>
        <taxon>Comamonadaceae</taxon>
        <taxon>Hydrogenophaga</taxon>
    </lineage>
</organism>
<dbReference type="KEGG" id="hcz:G9Q37_10515"/>
<evidence type="ECO:0000313" key="2">
    <source>
        <dbReference type="Proteomes" id="UP000503162"/>
    </source>
</evidence>
<name>A0A6G8IH68_9BURK</name>
<gene>
    <name evidence="1" type="ORF">G9Q37_10515</name>
</gene>
<evidence type="ECO:0000313" key="1">
    <source>
        <dbReference type="EMBL" id="QIM52547.1"/>
    </source>
</evidence>
<dbReference type="RefSeq" id="WP_166227149.1">
    <property type="nucleotide sequence ID" value="NZ_CP049989.1"/>
</dbReference>
<accession>A0A6G8IH68</accession>
<protein>
    <submittedName>
        <fullName evidence="1">Type III secretion system chaperone</fullName>
    </submittedName>
</protein>
<proteinExistence type="predicted"/>
<dbReference type="EMBL" id="CP049989">
    <property type="protein sequence ID" value="QIM52547.1"/>
    <property type="molecule type" value="Genomic_DNA"/>
</dbReference>
<dbReference type="Proteomes" id="UP000503162">
    <property type="component" value="Chromosome"/>
</dbReference>
<sequence length="152" mass="16709">MNPDQVLQALATAFDTPDLRFDANGCARLRVDDRIDVNFERSSGHLLHVYCPLGQLPADHREPIYERLLTANLFGAETGGASLAIDPEFGEIVLCTDVGNHGWTAELIASRIDRFVDAALAWQERFTELAAMPGDAAAQASFQRPVEFVEHA</sequence>
<dbReference type="AlphaFoldDB" id="A0A6G8IH68"/>
<dbReference type="SUPFAM" id="SSF69635">
    <property type="entry name" value="Type III secretory system chaperone-like"/>
    <property type="match status" value="1"/>
</dbReference>
<reference evidence="1 2" key="1">
    <citation type="submission" date="2020-03" db="EMBL/GenBank/DDBJ databases">
        <title>Hydrogenophaga sp. nov. isolated from cyanobacterial mat.</title>
        <authorList>
            <person name="Thorat V."/>
            <person name="Kirdat K."/>
            <person name="Tiwarekar B."/>
            <person name="Costa E.D."/>
            <person name="Yadav A."/>
        </authorList>
    </citation>
    <scope>NUCLEOTIDE SEQUENCE [LARGE SCALE GENOMIC DNA]</scope>
    <source>
        <strain evidence="1 2">BA0156</strain>
    </source>
</reference>
<dbReference type="InterPro" id="IPR010261">
    <property type="entry name" value="Tir_chaperone"/>
</dbReference>
<dbReference type="Gene3D" id="3.30.1460.10">
    <property type="match status" value="1"/>
</dbReference>
<dbReference type="CDD" id="cd16364">
    <property type="entry name" value="T3SC_I-like"/>
    <property type="match status" value="1"/>
</dbReference>
<dbReference type="GO" id="GO:0030254">
    <property type="term" value="P:protein secretion by the type III secretion system"/>
    <property type="evidence" value="ECO:0007669"/>
    <property type="project" value="InterPro"/>
</dbReference>
<keyword evidence="2" id="KW-1185">Reference proteome</keyword>
<dbReference type="Pfam" id="PF05932">
    <property type="entry name" value="CesT"/>
    <property type="match status" value="1"/>
</dbReference>